<dbReference type="InterPro" id="IPR057460">
    <property type="entry name" value="CAF17_C"/>
</dbReference>
<evidence type="ECO:0000313" key="4">
    <source>
        <dbReference type="EMBL" id="SCC78531.1"/>
    </source>
</evidence>
<proteinExistence type="predicted"/>
<reference evidence="4 6" key="2">
    <citation type="submission" date="2016-08" db="EMBL/GenBank/DDBJ databases">
        <authorList>
            <person name="Varghese N."/>
            <person name="Submissions Spin"/>
        </authorList>
    </citation>
    <scope>NUCLEOTIDE SEQUENCE [LARGE SCALE GENOMIC DNA]</scope>
    <source>
        <strain evidence="4 6">HL-109</strain>
    </source>
</reference>
<dbReference type="PATRIC" id="fig|1653334.4.peg.679"/>
<dbReference type="EMBL" id="LJSX01000027">
    <property type="protein sequence ID" value="KPQ09450.1"/>
    <property type="molecule type" value="Genomic_DNA"/>
</dbReference>
<evidence type="ECO:0000313" key="3">
    <source>
        <dbReference type="EMBL" id="KPQ09450.1"/>
    </source>
</evidence>
<sequence length="293" mass="31350">MPLARLDDRAVLHVAGEAAHDFLDGLITSDVDNAQPGKPIFAALLTPQGKILFDFFLHVAPESEGGFYLDCRRDLLSELARRLKFYRLRAKVTLDERAEDFAVIAGWDDATVPKTARVAGPDPRLAALGWRAILTAGDAPVGDASGDDYKAHRMAHGMPEGGLDYAFGETFPHEALMDQNGGVDFAKGCYVGQEVVSRMQHRGTARTRFVPVTALAGSLPEPGAEITAGGKVVGTCVSATQDRAMAKMRLDRVADALNAGAALESGQARLALIQPDWLGISLPHAAYGLDSER</sequence>
<name>A0A0N8KDT7_9HYPH</name>
<dbReference type="PIRSF" id="PIRSF006487">
    <property type="entry name" value="GcvT"/>
    <property type="match status" value="1"/>
</dbReference>
<evidence type="ECO:0000259" key="2">
    <source>
        <dbReference type="Pfam" id="PF25455"/>
    </source>
</evidence>
<comment type="caution">
    <text evidence="3">The sequence shown here is derived from an EMBL/GenBank/DDBJ whole genome shotgun (WGS) entry which is preliminary data.</text>
</comment>
<dbReference type="EMBL" id="FMBM01000001">
    <property type="protein sequence ID" value="SCC78531.1"/>
    <property type="molecule type" value="Genomic_DNA"/>
</dbReference>
<dbReference type="InterPro" id="IPR045179">
    <property type="entry name" value="YgfZ/GcvT"/>
</dbReference>
<dbReference type="Pfam" id="PF25455">
    <property type="entry name" value="Beta-barrel_CAF17_C"/>
    <property type="match status" value="1"/>
</dbReference>
<evidence type="ECO:0000313" key="6">
    <source>
        <dbReference type="Proteomes" id="UP000182800"/>
    </source>
</evidence>
<protein>
    <submittedName>
        <fullName evidence="3">Folate-dependent protein inplicated in Fe-S cluster metabolism YgfZ</fullName>
    </submittedName>
</protein>
<dbReference type="InterPro" id="IPR017703">
    <property type="entry name" value="YgfZ/GCV_T_CS"/>
</dbReference>
<dbReference type="InterPro" id="IPR027266">
    <property type="entry name" value="TrmE/GcvT-like"/>
</dbReference>
<dbReference type="Proteomes" id="UP000050497">
    <property type="component" value="Unassembled WGS sequence"/>
</dbReference>
<keyword evidence="1" id="KW-0809">Transit peptide</keyword>
<evidence type="ECO:0000256" key="1">
    <source>
        <dbReference type="ARBA" id="ARBA00022946"/>
    </source>
</evidence>
<dbReference type="GO" id="GO:0016226">
    <property type="term" value="P:iron-sulfur cluster assembly"/>
    <property type="evidence" value="ECO:0007669"/>
    <property type="project" value="TreeGrafter"/>
</dbReference>
<keyword evidence="6" id="KW-1185">Reference proteome</keyword>
<evidence type="ECO:0000313" key="5">
    <source>
        <dbReference type="Proteomes" id="UP000050497"/>
    </source>
</evidence>
<dbReference type="Gene3D" id="3.30.1360.120">
    <property type="entry name" value="Probable tRNA modification gtpase trme, domain 1"/>
    <property type="match status" value="2"/>
</dbReference>
<gene>
    <name evidence="3" type="primary">ygfZ</name>
    <name evidence="4" type="ORF">GA0071312_0343</name>
    <name evidence="3" type="ORF">HLUCCO17_14655</name>
</gene>
<dbReference type="SUPFAM" id="SSF103025">
    <property type="entry name" value="Folate-binding domain"/>
    <property type="match status" value="1"/>
</dbReference>
<dbReference type="RefSeq" id="WP_074444110.1">
    <property type="nucleotide sequence ID" value="NZ_FMBM01000001.1"/>
</dbReference>
<dbReference type="AlphaFoldDB" id="A0A0N8KDT7"/>
<feature type="domain" description="CAF17 C-terminal" evidence="2">
    <location>
        <begin position="206"/>
        <end position="278"/>
    </location>
</feature>
<accession>A0A0N8KDT7</accession>
<reference evidence="3 5" key="1">
    <citation type="submission" date="2015-09" db="EMBL/GenBank/DDBJ databases">
        <title>Identification and resolution of microdiversity through metagenomic sequencing of parallel consortia.</title>
        <authorList>
            <person name="Nelson W.C."/>
            <person name="Romine M.F."/>
            <person name="Lindemann S.R."/>
        </authorList>
    </citation>
    <scope>NUCLEOTIDE SEQUENCE [LARGE SCALE GENOMIC DNA]</scope>
    <source>
        <strain evidence="3">HL-109</strain>
    </source>
</reference>
<dbReference type="PANTHER" id="PTHR22602:SF0">
    <property type="entry name" value="TRANSFERASE CAF17, MITOCHONDRIAL-RELATED"/>
    <property type="match status" value="1"/>
</dbReference>
<dbReference type="PANTHER" id="PTHR22602">
    <property type="entry name" value="TRANSFERASE CAF17, MITOCHONDRIAL-RELATED"/>
    <property type="match status" value="1"/>
</dbReference>
<dbReference type="STRING" id="1653334.GA0071312_0343"/>
<dbReference type="OrthoDB" id="9796287at2"/>
<organism evidence="3 5">
    <name type="scientific">Saliniramus fredricksonii</name>
    <dbReference type="NCBI Taxonomy" id="1653334"/>
    <lineage>
        <taxon>Bacteria</taxon>
        <taxon>Pseudomonadati</taxon>
        <taxon>Pseudomonadota</taxon>
        <taxon>Alphaproteobacteria</taxon>
        <taxon>Hyphomicrobiales</taxon>
        <taxon>Salinarimonadaceae</taxon>
        <taxon>Saliniramus</taxon>
    </lineage>
</organism>
<dbReference type="Proteomes" id="UP000182800">
    <property type="component" value="Unassembled WGS sequence"/>
</dbReference>
<dbReference type="NCBIfam" id="TIGR03317">
    <property type="entry name" value="ygfZ_signature"/>
    <property type="match status" value="1"/>
</dbReference>